<dbReference type="AlphaFoldDB" id="A0A895XQZ8"/>
<dbReference type="GO" id="GO:0000287">
    <property type="term" value="F:magnesium ion binding"/>
    <property type="evidence" value="ECO:0007669"/>
    <property type="project" value="UniProtKB-UniRule"/>
</dbReference>
<feature type="binding site" evidence="18">
    <location>
        <position position="174"/>
    </location>
    <ligand>
        <name>UDP-N-acetyl-alpha-D-glucosamine</name>
        <dbReference type="ChEBI" id="CHEBI:57705"/>
    </ligand>
</feature>
<evidence type="ECO:0000313" key="20">
    <source>
        <dbReference type="EMBL" id="QSB06142.1"/>
    </source>
</evidence>
<dbReference type="GO" id="GO:0016020">
    <property type="term" value="C:membrane"/>
    <property type="evidence" value="ECO:0007669"/>
    <property type="project" value="GOC"/>
</dbReference>
<dbReference type="GO" id="GO:0008360">
    <property type="term" value="P:regulation of cell shape"/>
    <property type="evidence" value="ECO:0007669"/>
    <property type="project" value="UniProtKB-KW"/>
</dbReference>
<comment type="cofactor">
    <cofactor evidence="18">
        <name>Mg(2+)</name>
        <dbReference type="ChEBI" id="CHEBI:18420"/>
    </cofactor>
    <text evidence="18">Binds 1 Mg(2+) ion per subunit.</text>
</comment>
<dbReference type="Pfam" id="PF12804">
    <property type="entry name" value="NTP_transf_3"/>
    <property type="match status" value="1"/>
</dbReference>
<evidence type="ECO:0000256" key="3">
    <source>
        <dbReference type="ARBA" id="ARBA00007947"/>
    </source>
</evidence>
<dbReference type="EC" id="2.7.7.23" evidence="18"/>
<keyword evidence="9 18" id="KW-0460">Magnesium</keyword>
<dbReference type="InterPro" id="IPR005882">
    <property type="entry name" value="Bifunctional_GlmU"/>
</dbReference>
<comment type="pathway">
    <text evidence="18">Bacterial outer membrane biogenesis; LPS lipid A biosynthesis.</text>
</comment>
<evidence type="ECO:0000256" key="10">
    <source>
        <dbReference type="ARBA" id="ARBA00022960"/>
    </source>
</evidence>
<comment type="function">
    <text evidence="17 18">Catalyzes the last two sequential reactions in the de novo biosynthetic pathway for UDP-N-acetylglucosamine (UDP-GlcNAc). The C-terminal domain catalyzes the transfer of acetyl group from acetyl coenzyme A to glucosamine-1-phosphate (GlcN-1-P) to produce N-acetylglucosamine-1-phosphate (GlcNAc-1-P), which is converted into UDP-GlcNAc by the transfer of uridine 5-monophosphate (from uridine 5-triphosphate), a reaction catalyzed by the N-terminal domain.</text>
</comment>
<name>A0A895XQZ8_9ACTN</name>
<dbReference type="Gene3D" id="2.160.10.10">
    <property type="entry name" value="Hexapeptide repeat proteins"/>
    <property type="match status" value="1"/>
</dbReference>
<dbReference type="GO" id="GO:0071555">
    <property type="term" value="P:cell wall organization"/>
    <property type="evidence" value="ECO:0007669"/>
    <property type="project" value="UniProtKB-KW"/>
</dbReference>
<feature type="region of interest" description="N-acetyltransferase" evidence="18">
    <location>
        <begin position="256"/>
        <end position="474"/>
    </location>
</feature>
<dbReference type="PROSITE" id="PS00101">
    <property type="entry name" value="HEXAPEP_TRANSFERASES"/>
    <property type="match status" value="1"/>
</dbReference>
<dbReference type="SUPFAM" id="SSF51161">
    <property type="entry name" value="Trimeric LpxA-like enzymes"/>
    <property type="match status" value="1"/>
</dbReference>
<evidence type="ECO:0000256" key="14">
    <source>
        <dbReference type="ARBA" id="ARBA00023316"/>
    </source>
</evidence>
<dbReference type="InterPro" id="IPR038009">
    <property type="entry name" value="GlmU_C_LbH"/>
</dbReference>
<evidence type="ECO:0000256" key="2">
    <source>
        <dbReference type="ARBA" id="ARBA00007707"/>
    </source>
</evidence>
<dbReference type="InterPro" id="IPR011004">
    <property type="entry name" value="Trimer_LpxA-like_sf"/>
</dbReference>
<dbReference type="InterPro" id="IPR029044">
    <property type="entry name" value="Nucleotide-diphossugar_trans"/>
</dbReference>
<keyword evidence="8 18" id="KW-0677">Repeat</keyword>
<feature type="binding site" evidence="18">
    <location>
        <position position="381"/>
    </location>
    <ligand>
        <name>UDP-N-acetyl-alpha-D-glucosamine</name>
        <dbReference type="ChEBI" id="CHEBI:57705"/>
    </ligand>
</feature>
<keyword evidence="13 18" id="KW-0012">Acyltransferase</keyword>
<evidence type="ECO:0000256" key="13">
    <source>
        <dbReference type="ARBA" id="ARBA00023315"/>
    </source>
</evidence>
<evidence type="ECO:0000256" key="17">
    <source>
        <dbReference type="ARBA" id="ARBA00049628"/>
    </source>
</evidence>
<dbReference type="CDD" id="cd02540">
    <property type="entry name" value="GT2_GlmU_N_bac"/>
    <property type="match status" value="1"/>
</dbReference>
<feature type="binding site" evidence="18">
    <location>
        <begin position="10"/>
        <end position="13"/>
    </location>
    <ligand>
        <name>UDP-N-acetyl-alpha-D-glucosamine</name>
        <dbReference type="ChEBI" id="CHEBI:57705"/>
    </ligand>
</feature>
<keyword evidence="12 18" id="KW-0511">Multifunctional enzyme</keyword>
<dbReference type="CDD" id="cd03353">
    <property type="entry name" value="LbH_GlmU_C"/>
    <property type="match status" value="1"/>
</dbReference>
<comment type="catalytic activity">
    <reaction evidence="16 18">
        <text>N-acetyl-alpha-D-glucosamine 1-phosphate + UTP + H(+) = UDP-N-acetyl-alpha-D-glucosamine + diphosphate</text>
        <dbReference type="Rhea" id="RHEA:13509"/>
        <dbReference type="ChEBI" id="CHEBI:15378"/>
        <dbReference type="ChEBI" id="CHEBI:33019"/>
        <dbReference type="ChEBI" id="CHEBI:46398"/>
        <dbReference type="ChEBI" id="CHEBI:57705"/>
        <dbReference type="ChEBI" id="CHEBI:57776"/>
        <dbReference type="EC" id="2.7.7.23"/>
    </reaction>
</comment>
<evidence type="ECO:0000256" key="8">
    <source>
        <dbReference type="ARBA" id="ARBA00022737"/>
    </source>
</evidence>
<dbReference type="Proteomes" id="UP000662939">
    <property type="component" value="Chromosome"/>
</dbReference>
<feature type="binding site" evidence="18">
    <location>
        <position position="370"/>
    </location>
    <ligand>
        <name>UDP-N-acetyl-alpha-D-glucosamine</name>
        <dbReference type="ChEBI" id="CHEBI:57705"/>
    </ligand>
</feature>
<evidence type="ECO:0000259" key="19">
    <source>
        <dbReference type="Pfam" id="PF12804"/>
    </source>
</evidence>
<feature type="binding site" evidence="18">
    <location>
        <position position="159"/>
    </location>
    <ligand>
        <name>UDP-N-acetyl-alpha-D-glucosamine</name>
        <dbReference type="ChEBI" id="CHEBI:57705"/>
    </ligand>
</feature>
<feature type="binding site" evidence="18">
    <location>
        <begin position="390"/>
        <end position="391"/>
    </location>
    <ligand>
        <name>acetyl-CoA</name>
        <dbReference type="ChEBI" id="CHEBI:57288"/>
    </ligand>
</feature>
<comment type="subcellular location">
    <subcellularLocation>
        <location evidence="1 18">Cytoplasm</location>
    </subcellularLocation>
</comment>
<evidence type="ECO:0000256" key="7">
    <source>
        <dbReference type="ARBA" id="ARBA00022723"/>
    </source>
</evidence>
<keyword evidence="6 18" id="KW-0548">Nucleotidyltransferase</keyword>
<dbReference type="InterPro" id="IPR018357">
    <property type="entry name" value="Hexapep_transf_CS"/>
</dbReference>
<dbReference type="HAMAP" id="MF_01631">
    <property type="entry name" value="GlmU"/>
    <property type="match status" value="1"/>
</dbReference>
<gene>
    <name evidence="18 20" type="primary">glmU</name>
    <name evidence="20" type="ORF">JQS30_04280</name>
</gene>
<dbReference type="GO" id="GO:0003977">
    <property type="term" value="F:UDP-N-acetylglucosamine diphosphorylase activity"/>
    <property type="evidence" value="ECO:0007669"/>
    <property type="project" value="UniProtKB-UniRule"/>
</dbReference>
<dbReference type="GO" id="GO:0009245">
    <property type="term" value="P:lipid A biosynthetic process"/>
    <property type="evidence" value="ECO:0007669"/>
    <property type="project" value="UniProtKB-UniRule"/>
</dbReference>
<proteinExistence type="inferred from homology"/>
<evidence type="ECO:0000256" key="11">
    <source>
        <dbReference type="ARBA" id="ARBA00022984"/>
    </source>
</evidence>
<feature type="binding site" evidence="18">
    <location>
        <position position="337"/>
    </location>
    <ligand>
        <name>UDP-N-acetyl-alpha-D-glucosamine</name>
        <dbReference type="ChEBI" id="CHEBI:57705"/>
    </ligand>
</feature>
<feature type="region of interest" description="Linker" evidence="18">
    <location>
        <begin position="235"/>
        <end position="255"/>
    </location>
</feature>
<evidence type="ECO:0000256" key="4">
    <source>
        <dbReference type="ARBA" id="ARBA00022490"/>
    </source>
</evidence>
<feature type="active site" description="Proton acceptor" evidence="18">
    <location>
        <position position="367"/>
    </location>
</feature>
<evidence type="ECO:0000256" key="15">
    <source>
        <dbReference type="ARBA" id="ARBA00048247"/>
    </source>
</evidence>
<feature type="binding site" evidence="18">
    <location>
        <position position="232"/>
    </location>
    <ligand>
        <name>Mg(2+)</name>
        <dbReference type="ChEBI" id="CHEBI:18420"/>
    </ligand>
</feature>
<organism evidence="20 21">
    <name type="scientific">Natronoglycomyces albus</name>
    <dbReference type="NCBI Taxonomy" id="2811108"/>
    <lineage>
        <taxon>Bacteria</taxon>
        <taxon>Bacillati</taxon>
        <taxon>Actinomycetota</taxon>
        <taxon>Actinomycetes</taxon>
        <taxon>Glycomycetales</taxon>
        <taxon>Glycomycetaceae</taxon>
        <taxon>Natronoglycomyces</taxon>
    </lineage>
</organism>
<dbReference type="InterPro" id="IPR050065">
    <property type="entry name" value="GlmU-like"/>
</dbReference>
<accession>A0A895XQZ8</accession>
<protein>
    <recommendedName>
        <fullName evidence="18">Bifunctional protein GlmU</fullName>
    </recommendedName>
    <domain>
        <recommendedName>
            <fullName evidence="18">UDP-N-acetylglucosamine pyrophosphorylase</fullName>
            <ecNumber evidence="18">2.7.7.23</ecNumber>
        </recommendedName>
        <alternativeName>
            <fullName evidence="18">N-acetylglucosamine-1-phosphate uridyltransferase</fullName>
        </alternativeName>
    </domain>
    <domain>
        <recommendedName>
            <fullName evidence="18">Glucosamine-1-phosphate N-acetyltransferase</fullName>
            <ecNumber evidence="18">2.3.1.157</ecNumber>
        </recommendedName>
    </domain>
</protein>
<evidence type="ECO:0000256" key="18">
    <source>
        <dbReference type="HAMAP-Rule" id="MF_01631"/>
    </source>
</evidence>
<keyword evidence="21" id="KW-1185">Reference proteome</keyword>
<dbReference type="UniPathway" id="UPA00973"/>
<dbReference type="RefSeq" id="WP_213172153.1">
    <property type="nucleotide sequence ID" value="NZ_CP070496.1"/>
</dbReference>
<evidence type="ECO:0000256" key="5">
    <source>
        <dbReference type="ARBA" id="ARBA00022679"/>
    </source>
</evidence>
<dbReference type="KEGG" id="nav:JQS30_04280"/>
<evidence type="ECO:0000313" key="21">
    <source>
        <dbReference type="Proteomes" id="UP000662939"/>
    </source>
</evidence>
<comment type="pathway">
    <text evidence="18">Nucleotide-sugar biosynthesis; UDP-N-acetyl-alpha-D-glucosamine biosynthesis; N-acetyl-alpha-D-glucosamine 1-phosphate from alpha-D-glucosamine 6-phosphate (route II): step 2/2.</text>
</comment>
<dbReference type="GO" id="GO:0005737">
    <property type="term" value="C:cytoplasm"/>
    <property type="evidence" value="ECO:0007669"/>
    <property type="project" value="UniProtKB-SubCell"/>
</dbReference>
<evidence type="ECO:0000256" key="6">
    <source>
        <dbReference type="ARBA" id="ARBA00022695"/>
    </source>
</evidence>
<dbReference type="EMBL" id="CP070496">
    <property type="protein sequence ID" value="QSB06142.1"/>
    <property type="molecule type" value="Genomic_DNA"/>
</dbReference>
<dbReference type="InterPro" id="IPR025877">
    <property type="entry name" value="MobA-like_NTP_Trfase"/>
</dbReference>
<dbReference type="GO" id="GO:0006048">
    <property type="term" value="P:UDP-N-acetylglucosamine biosynthetic process"/>
    <property type="evidence" value="ECO:0007669"/>
    <property type="project" value="UniProtKB-UniPathway"/>
</dbReference>
<dbReference type="GO" id="GO:0000902">
    <property type="term" value="P:cell morphogenesis"/>
    <property type="evidence" value="ECO:0007669"/>
    <property type="project" value="UniProtKB-UniRule"/>
</dbReference>
<feature type="binding site" evidence="18">
    <location>
        <position position="355"/>
    </location>
    <ligand>
        <name>UDP-N-acetyl-alpha-D-glucosamine</name>
        <dbReference type="ChEBI" id="CHEBI:57705"/>
    </ligand>
</feature>
<comment type="similarity">
    <text evidence="2 18">In the C-terminal section; belongs to the transferase hexapeptide repeat family.</text>
</comment>
<evidence type="ECO:0000256" key="12">
    <source>
        <dbReference type="ARBA" id="ARBA00023268"/>
    </source>
</evidence>
<feature type="domain" description="MobA-like NTP transferase" evidence="19">
    <location>
        <begin position="7"/>
        <end position="136"/>
    </location>
</feature>
<keyword evidence="7 18" id="KW-0479">Metal-binding</keyword>
<feature type="binding site" evidence="18">
    <location>
        <position position="24"/>
    </location>
    <ligand>
        <name>UDP-N-acetyl-alpha-D-glucosamine</name>
        <dbReference type="ChEBI" id="CHEBI:57705"/>
    </ligand>
</feature>
<keyword evidence="5 18" id="KW-0808">Transferase</keyword>
<reference evidence="20" key="1">
    <citation type="submission" date="2021-02" db="EMBL/GenBank/DDBJ databases">
        <title>Natronoglycomyces albus gen. nov., sp. nov, a haloalkaliphilic actinobacterium from a soda solonchak soil.</title>
        <authorList>
            <person name="Sorokin D.Y."/>
            <person name="Khijniak T.V."/>
            <person name="Zakharycheva A.P."/>
            <person name="Boueva O.V."/>
            <person name="Ariskina E.V."/>
            <person name="Hahnke R.L."/>
            <person name="Bunk B."/>
            <person name="Sproer C."/>
            <person name="Schumann P."/>
            <person name="Evtushenko L.I."/>
            <person name="Kublanov I.V."/>
        </authorList>
    </citation>
    <scope>NUCLEOTIDE SEQUENCE</scope>
    <source>
        <strain evidence="20">DSM 106290</strain>
    </source>
</reference>
<dbReference type="GO" id="GO:0009252">
    <property type="term" value="P:peptidoglycan biosynthetic process"/>
    <property type="evidence" value="ECO:0007669"/>
    <property type="project" value="UniProtKB-UniRule"/>
</dbReference>
<comment type="similarity">
    <text evidence="3 18">In the N-terminal section; belongs to the N-acetylglucosamine-1-phosphate uridyltransferase family.</text>
</comment>
<feature type="binding site" evidence="18">
    <location>
        <begin position="82"/>
        <end position="83"/>
    </location>
    <ligand>
        <name>UDP-N-acetyl-alpha-D-glucosamine</name>
        <dbReference type="ChEBI" id="CHEBI:57705"/>
    </ligand>
</feature>
<dbReference type="UniPathway" id="UPA00113">
    <property type="reaction ID" value="UER00532"/>
</dbReference>
<comment type="subunit">
    <text evidence="18">Homotrimer.</text>
</comment>
<evidence type="ECO:0000256" key="16">
    <source>
        <dbReference type="ARBA" id="ARBA00048493"/>
    </source>
</evidence>
<dbReference type="Gene3D" id="3.90.550.10">
    <property type="entry name" value="Spore Coat Polysaccharide Biosynthesis Protein SpsA, Chain A"/>
    <property type="match status" value="1"/>
</dbReference>
<sequence>MTTDRAVIVLAAGAGTRMKSAKPKMLHELLGRTLLGHVLKASTAVKPDHSIVVVGASAEDVTEHVSHISPQSTTVLQAEQNGTGHAVRTALEANPDLTGTVVVLNGDVPLLQGATVENFIDAHEAARHSATVMTAAVADPTGLGRIIRNGNGRFERIVEHRDATDDELAIDEINGGIYAFDVELLRRALDQLNADNDQGEEYLTDVLELLRKDGHRVGTHQVDDQIELLGCNDRAQLAQLRALLRDRINHALMKSGVTIEDPATTWIDATVKVENDVIIRPGCQLRGATAVDTGADIGPDSTLVDTIVESDAAVARTHAVQATIGPEATVGPYSYLRPGAKLGRGARVGAYVEVKASEIGDGAKVPHLSYVGDATVGERANVSCGVIVANYDGIAKHHTTIGAGAFVGCDSVLVAPVNIGDGTYVGAGSVVSNDVNPGELAVTRAQQRNIEGWVAKRRPGTFTAEAAQRAKDSD</sequence>
<keyword evidence="4 18" id="KW-0963">Cytoplasm</keyword>
<comment type="caution">
    <text evidence="18">Lacks conserved residue(s) required for the propagation of feature annotation.</text>
</comment>
<evidence type="ECO:0000256" key="1">
    <source>
        <dbReference type="ARBA" id="ARBA00004496"/>
    </source>
</evidence>
<dbReference type="SUPFAM" id="SSF53448">
    <property type="entry name" value="Nucleotide-diphospho-sugar transferases"/>
    <property type="match status" value="1"/>
</dbReference>
<dbReference type="PANTHER" id="PTHR43584:SF3">
    <property type="entry name" value="BIFUNCTIONAL PROTEIN GLMU"/>
    <property type="match status" value="1"/>
</dbReference>
<feature type="binding site" evidence="18">
    <location>
        <position position="444"/>
    </location>
    <ligand>
        <name>acetyl-CoA</name>
        <dbReference type="ChEBI" id="CHEBI:57288"/>
    </ligand>
</feature>
<evidence type="ECO:0000256" key="9">
    <source>
        <dbReference type="ARBA" id="ARBA00022842"/>
    </source>
</evidence>
<keyword evidence="11 18" id="KW-0573">Peptidoglycan synthesis</keyword>
<dbReference type="EC" id="2.3.1.157" evidence="18"/>
<feature type="binding site" evidence="18">
    <location>
        <position position="427"/>
    </location>
    <ligand>
        <name>acetyl-CoA</name>
        <dbReference type="ChEBI" id="CHEBI:57288"/>
    </ligand>
</feature>
<feature type="binding site" evidence="18">
    <location>
        <position position="77"/>
    </location>
    <ligand>
        <name>UDP-N-acetyl-alpha-D-glucosamine</name>
        <dbReference type="ChEBI" id="CHEBI:57705"/>
    </ligand>
</feature>
<feature type="binding site" evidence="18">
    <location>
        <position position="107"/>
    </location>
    <ligand>
        <name>Mg(2+)</name>
        <dbReference type="ChEBI" id="CHEBI:18420"/>
    </ligand>
</feature>
<comment type="catalytic activity">
    <reaction evidence="15 18">
        <text>alpha-D-glucosamine 1-phosphate + acetyl-CoA = N-acetyl-alpha-D-glucosamine 1-phosphate + CoA + H(+)</text>
        <dbReference type="Rhea" id="RHEA:13725"/>
        <dbReference type="ChEBI" id="CHEBI:15378"/>
        <dbReference type="ChEBI" id="CHEBI:57287"/>
        <dbReference type="ChEBI" id="CHEBI:57288"/>
        <dbReference type="ChEBI" id="CHEBI:57776"/>
        <dbReference type="ChEBI" id="CHEBI:58516"/>
        <dbReference type="EC" id="2.3.1.157"/>
    </reaction>
</comment>
<dbReference type="InterPro" id="IPR001451">
    <property type="entry name" value="Hexapep"/>
</dbReference>
<feature type="binding site" evidence="18">
    <location>
        <position position="232"/>
    </location>
    <ligand>
        <name>UDP-N-acetyl-alpha-D-glucosamine</name>
        <dbReference type="ChEBI" id="CHEBI:57705"/>
    </ligand>
</feature>
<feature type="binding site" evidence="18">
    <location>
        <position position="144"/>
    </location>
    <ligand>
        <name>UDP-N-acetyl-alpha-D-glucosamine</name>
        <dbReference type="ChEBI" id="CHEBI:57705"/>
    </ligand>
</feature>
<feature type="region of interest" description="Pyrophosphorylase" evidence="18">
    <location>
        <begin position="1"/>
        <end position="234"/>
    </location>
</feature>
<dbReference type="NCBIfam" id="TIGR01173">
    <property type="entry name" value="glmU"/>
    <property type="match status" value="1"/>
</dbReference>
<keyword evidence="10 18" id="KW-0133">Cell shape</keyword>
<dbReference type="GO" id="GO:0019134">
    <property type="term" value="F:glucosamine-1-phosphate N-acetyltransferase activity"/>
    <property type="evidence" value="ECO:0007669"/>
    <property type="project" value="UniProtKB-UniRule"/>
</dbReference>
<dbReference type="PANTHER" id="PTHR43584">
    <property type="entry name" value="NUCLEOTIDYL TRANSFERASE"/>
    <property type="match status" value="1"/>
</dbReference>
<dbReference type="NCBIfam" id="NF010932">
    <property type="entry name" value="PRK14352.1"/>
    <property type="match status" value="1"/>
</dbReference>
<dbReference type="Pfam" id="PF00132">
    <property type="entry name" value="Hexapep"/>
    <property type="match status" value="2"/>
</dbReference>
<comment type="pathway">
    <text evidence="18">Nucleotide-sugar biosynthesis; UDP-N-acetyl-alpha-D-glucosamine biosynthesis; UDP-N-acetyl-alpha-D-glucosamine from N-acetyl-alpha-D-glucosamine 1-phosphate: step 1/1.</text>
</comment>
<keyword evidence="14 18" id="KW-0961">Cell wall biogenesis/degradation</keyword>